<accession>A0A6B2L451</accession>
<dbReference type="GO" id="GO:0005634">
    <property type="term" value="C:nucleus"/>
    <property type="evidence" value="ECO:0007669"/>
    <property type="project" value="TreeGrafter"/>
</dbReference>
<feature type="region of interest" description="Disordered" evidence="1">
    <location>
        <begin position="1"/>
        <end position="62"/>
    </location>
</feature>
<evidence type="ECO:0000313" key="3">
    <source>
        <dbReference type="EMBL" id="NDV31726.1"/>
    </source>
</evidence>
<proteinExistence type="predicted"/>
<name>A0A6B2L451_9EUKA</name>
<protein>
    <recommendedName>
        <fullName evidence="2">DUF4211 domain-containing protein</fullName>
    </recommendedName>
</protein>
<reference evidence="3" key="1">
    <citation type="journal article" date="2020" name="J. Eukaryot. Microbiol.">
        <title>De novo Sequencing, Assembly and Annotation of the Transcriptome for the Free-Living Testate Amoeba Arcella intermedia.</title>
        <authorList>
            <person name="Ribeiro G.M."/>
            <person name="Porfirio-Sousa A.L."/>
            <person name="Maurer-Alcala X.X."/>
            <person name="Katz L.A."/>
            <person name="Lahr D.J.G."/>
        </authorList>
    </citation>
    <scope>NUCLEOTIDE SEQUENCE</scope>
</reference>
<feature type="domain" description="DUF4211" evidence="2">
    <location>
        <begin position="155"/>
        <end position="300"/>
    </location>
</feature>
<sequence length="400" mass="46729">MVPQNKERLKKLNQRLSTFKNRESDQSLKKTSSKPVIQIDDDEDILPPPKPPKKKEPFKPKTEDELYIDSILTKYSSKKKKPVQSKLKFKPLTIIGGKASDELLKSKKKEELKKKKKAKSSWSFDDEIEDEMADFVVPNNAVISQYDPSQTDDILDDDALETRKKTKEKQDNDMKRELNLVTTKTYSLKEAFQIFIQYLISANMDIDSFDNINEQNSEYAKFMIPPLRKIEDEIFAKKESLASSSAWKTDFKHDLERFPVFRSYVETSGTGFELVCEACNRKNHAASYVVMLEGIPYDSRAFWSGKLKDNPRPDKVPKEITYRMGKHCHFRTALFHKLQHYKYHTYIKVQNMIEEFKDNESAEQVLDTILDSKAVHNMYENFKRLGTEVNHFGIEEDNEF</sequence>
<evidence type="ECO:0000256" key="1">
    <source>
        <dbReference type="SAM" id="MobiDB-lite"/>
    </source>
</evidence>
<dbReference type="PANTHER" id="PTHR14689:SF0">
    <property type="entry name" value="COILED-COIL DOMAIN-CONTAINING PROTEIN 82"/>
    <property type="match status" value="1"/>
</dbReference>
<dbReference type="Pfam" id="PF13926">
    <property type="entry name" value="DUF4211"/>
    <property type="match status" value="1"/>
</dbReference>
<dbReference type="InterPro" id="IPR025451">
    <property type="entry name" value="DUF4211"/>
</dbReference>
<organism evidence="3">
    <name type="scientific">Arcella intermedia</name>
    <dbReference type="NCBI Taxonomy" id="1963864"/>
    <lineage>
        <taxon>Eukaryota</taxon>
        <taxon>Amoebozoa</taxon>
        <taxon>Tubulinea</taxon>
        <taxon>Elardia</taxon>
        <taxon>Arcellinida</taxon>
        <taxon>Sphaerothecina</taxon>
        <taxon>Arcellidae</taxon>
        <taxon>Arcella</taxon>
    </lineage>
</organism>
<evidence type="ECO:0000259" key="2">
    <source>
        <dbReference type="Pfam" id="PF13926"/>
    </source>
</evidence>
<dbReference type="PANTHER" id="PTHR14689">
    <property type="entry name" value="PHORBOL-ESTER_DAG-TYPE DOMAIN-CONTAINING PROTEIN"/>
    <property type="match status" value="1"/>
</dbReference>
<dbReference type="EMBL" id="GIBP01002757">
    <property type="protein sequence ID" value="NDV31726.1"/>
    <property type="molecule type" value="Transcribed_RNA"/>
</dbReference>
<dbReference type="AlphaFoldDB" id="A0A6B2L451"/>